<evidence type="ECO:0000313" key="3">
    <source>
        <dbReference type="Proteomes" id="UP000601435"/>
    </source>
</evidence>
<feature type="chain" id="PRO_5032856792" evidence="1">
    <location>
        <begin position="21"/>
        <end position="243"/>
    </location>
</feature>
<protein>
    <submittedName>
        <fullName evidence="2">Uncharacterized protein</fullName>
    </submittedName>
</protein>
<evidence type="ECO:0000256" key="1">
    <source>
        <dbReference type="SAM" id="SignalP"/>
    </source>
</evidence>
<reference evidence="2" key="1">
    <citation type="submission" date="2021-02" db="EMBL/GenBank/DDBJ databases">
        <authorList>
            <person name="Dougan E. K."/>
            <person name="Rhodes N."/>
            <person name="Thang M."/>
            <person name="Chan C."/>
        </authorList>
    </citation>
    <scope>NUCLEOTIDE SEQUENCE</scope>
</reference>
<keyword evidence="3" id="KW-1185">Reference proteome</keyword>
<gene>
    <name evidence="2" type="ORF">SNEC2469_LOCUS21601</name>
</gene>
<dbReference type="EMBL" id="CAJNJA010038334">
    <property type="protein sequence ID" value="CAE7745849.1"/>
    <property type="molecule type" value="Genomic_DNA"/>
</dbReference>
<feature type="signal peptide" evidence="1">
    <location>
        <begin position="1"/>
        <end position="20"/>
    </location>
</feature>
<organism evidence="2 3">
    <name type="scientific">Symbiodinium necroappetens</name>
    <dbReference type="NCBI Taxonomy" id="1628268"/>
    <lineage>
        <taxon>Eukaryota</taxon>
        <taxon>Sar</taxon>
        <taxon>Alveolata</taxon>
        <taxon>Dinophyceae</taxon>
        <taxon>Suessiales</taxon>
        <taxon>Symbiodiniaceae</taxon>
        <taxon>Symbiodinium</taxon>
    </lineage>
</organism>
<comment type="caution">
    <text evidence="2">The sequence shown here is derived from an EMBL/GenBank/DDBJ whole genome shotgun (WGS) entry which is preliminary data.</text>
</comment>
<keyword evidence="1" id="KW-0732">Signal</keyword>
<accession>A0A812XP35</accession>
<sequence length="243" mass="27302">MAPWLPLLLLSLLSVSSVAAEDAAALAADDECSDDSSCSLSALQVQTKRTDSFEEPERCENSSSCVDNRTCVFKEDRSWSQCVPLDYDTFQKECKYWDRRLRDAAIKEIGMNCSTVQCEYDQDCPMSTVCVSKPDDSWAQCVPLTKKEFQESCVKWEDDFRLAAIGATGFNCPNSRCYSQDWCVRGARCALQTDGTWGQCISCHDDSFQTNCYSWKATFISAAEKACHRKCRYDLEPGSEGED</sequence>
<name>A0A812XP35_9DINO</name>
<proteinExistence type="predicted"/>
<evidence type="ECO:0000313" key="2">
    <source>
        <dbReference type="EMBL" id="CAE7745849.1"/>
    </source>
</evidence>
<dbReference type="Proteomes" id="UP000601435">
    <property type="component" value="Unassembled WGS sequence"/>
</dbReference>
<dbReference type="OrthoDB" id="417655at2759"/>
<dbReference type="AlphaFoldDB" id="A0A812XP35"/>